<keyword evidence="2" id="KW-1185">Reference proteome</keyword>
<accession>A0ACB8TKT3</accession>
<dbReference type="EMBL" id="MU277187">
    <property type="protein sequence ID" value="KAI0069064.1"/>
    <property type="molecule type" value="Genomic_DNA"/>
</dbReference>
<dbReference type="Proteomes" id="UP000814140">
    <property type="component" value="Unassembled WGS sequence"/>
</dbReference>
<name>A0ACB8TKT3_9AGAM</name>
<comment type="caution">
    <text evidence="1">The sequence shown here is derived from an EMBL/GenBank/DDBJ whole genome shotgun (WGS) entry which is preliminary data.</text>
</comment>
<protein>
    <submittedName>
        <fullName evidence="1">Uncharacterized protein</fullName>
    </submittedName>
</protein>
<reference evidence="1" key="2">
    <citation type="journal article" date="2022" name="New Phytol.">
        <title>Evolutionary transition to the ectomycorrhizal habit in the genomes of a hyperdiverse lineage of mushroom-forming fungi.</title>
        <authorList>
            <person name="Looney B."/>
            <person name="Miyauchi S."/>
            <person name="Morin E."/>
            <person name="Drula E."/>
            <person name="Courty P.E."/>
            <person name="Kohler A."/>
            <person name="Kuo A."/>
            <person name="LaButti K."/>
            <person name="Pangilinan J."/>
            <person name="Lipzen A."/>
            <person name="Riley R."/>
            <person name="Andreopoulos W."/>
            <person name="He G."/>
            <person name="Johnson J."/>
            <person name="Nolan M."/>
            <person name="Tritt A."/>
            <person name="Barry K.W."/>
            <person name="Grigoriev I.V."/>
            <person name="Nagy L.G."/>
            <person name="Hibbett D."/>
            <person name="Henrissat B."/>
            <person name="Matheny P.B."/>
            <person name="Labbe J."/>
            <person name="Martin F.M."/>
        </authorList>
    </citation>
    <scope>NUCLEOTIDE SEQUENCE</scope>
    <source>
        <strain evidence="1">HHB10654</strain>
    </source>
</reference>
<reference evidence="1" key="1">
    <citation type="submission" date="2021-03" db="EMBL/GenBank/DDBJ databases">
        <authorList>
            <consortium name="DOE Joint Genome Institute"/>
            <person name="Ahrendt S."/>
            <person name="Looney B.P."/>
            <person name="Miyauchi S."/>
            <person name="Morin E."/>
            <person name="Drula E."/>
            <person name="Courty P.E."/>
            <person name="Chicoki N."/>
            <person name="Fauchery L."/>
            <person name="Kohler A."/>
            <person name="Kuo A."/>
            <person name="Labutti K."/>
            <person name="Pangilinan J."/>
            <person name="Lipzen A."/>
            <person name="Riley R."/>
            <person name="Andreopoulos W."/>
            <person name="He G."/>
            <person name="Johnson J."/>
            <person name="Barry K.W."/>
            <person name="Grigoriev I.V."/>
            <person name="Nagy L."/>
            <person name="Hibbett D."/>
            <person name="Henrissat B."/>
            <person name="Matheny P.B."/>
            <person name="Labbe J."/>
            <person name="Martin F."/>
        </authorList>
    </citation>
    <scope>NUCLEOTIDE SEQUENCE</scope>
    <source>
        <strain evidence="1">HHB10654</strain>
    </source>
</reference>
<proteinExistence type="predicted"/>
<gene>
    <name evidence="1" type="ORF">BV25DRAFT_1818010</name>
</gene>
<evidence type="ECO:0000313" key="1">
    <source>
        <dbReference type="EMBL" id="KAI0069064.1"/>
    </source>
</evidence>
<sequence>MHNIIRLRSRRPYTTSPTGSTISDPLARASSVSAPGAPSDPPLPPEPSASLSMSMSISVSPSQPDPSSSSNSSPPVLSTPAPDTGRTTVPPPSYENPPFHTYRFFRALEATFATPTARNLMRATRALLVDRLGRVKRDGLMYKDLDNQAYLFRAAVSEMRTEMTVRTRSDTAAVATRAHALRREVDALEAKMKEEIATLKHEIQMDVDSRKNEAKNDSKKLDIEIEEILNKSLVTLYELRSDMEEVKWDNMRKSVVALSAFLLVIVIFLELRPKAKPPPPPVHSVPHIPQTQYEGLERMDSIT</sequence>
<evidence type="ECO:0000313" key="2">
    <source>
        <dbReference type="Proteomes" id="UP000814140"/>
    </source>
</evidence>
<organism evidence="1 2">
    <name type="scientific">Artomyces pyxidatus</name>
    <dbReference type="NCBI Taxonomy" id="48021"/>
    <lineage>
        <taxon>Eukaryota</taxon>
        <taxon>Fungi</taxon>
        <taxon>Dikarya</taxon>
        <taxon>Basidiomycota</taxon>
        <taxon>Agaricomycotina</taxon>
        <taxon>Agaricomycetes</taxon>
        <taxon>Russulales</taxon>
        <taxon>Auriscalpiaceae</taxon>
        <taxon>Artomyces</taxon>
    </lineage>
</organism>